<dbReference type="EMBL" id="CT573326">
    <property type="protein sequence ID" value="CAK17966.1"/>
    <property type="molecule type" value="Genomic_DNA"/>
</dbReference>
<dbReference type="STRING" id="384676.PSEEN5349"/>
<gene>
    <name evidence="1" type="ordered locus">PSEEN5349</name>
</gene>
<name>Q1I320_PSEE4</name>
<dbReference type="KEGG" id="pen:PSEEN5349"/>
<accession>Q1I320</accession>
<evidence type="ECO:0000313" key="1">
    <source>
        <dbReference type="EMBL" id="CAK17966.1"/>
    </source>
</evidence>
<dbReference type="AlphaFoldDB" id="Q1I320"/>
<dbReference type="HOGENOM" id="CLU_1979621_0_0_6"/>
<dbReference type="Proteomes" id="UP000000658">
    <property type="component" value="Chromosome"/>
</dbReference>
<reference evidence="1 2" key="1">
    <citation type="journal article" date="2006" name="Nat. Biotechnol.">
        <title>Complete genome sequence of the entomopathogenic and metabolically versatile soil bacterium Pseudomonas entomophila.</title>
        <authorList>
            <person name="Vodovar N."/>
            <person name="Vallenet D."/>
            <person name="Cruveiller S."/>
            <person name="Rouy Z."/>
            <person name="Barbe V."/>
            <person name="Acosta C."/>
            <person name="Cattolico L."/>
            <person name="Jubin C."/>
            <person name="Lajus A."/>
            <person name="Segurens B."/>
            <person name="Vacherie B."/>
            <person name="Wincker P."/>
            <person name="Weissenbach J."/>
            <person name="Lemaitre B."/>
            <person name="Medigue C."/>
            <person name="Boccard F."/>
        </authorList>
    </citation>
    <scope>NUCLEOTIDE SEQUENCE [LARGE SCALE GENOMIC DNA]</scope>
    <source>
        <strain evidence="1 2">L48</strain>
    </source>
</reference>
<proteinExistence type="predicted"/>
<sequence length="126" mass="14156">MEWHLLIQGSQSRSPESDPKTLCLGHFPDNIEASARRVGYFRSQEWLKDLVSDSEKSHGTRQHKTSLWFVLERHLFTAYAILGLLCSPFATQGRSHMDCGKHEPHCKSVGASLAGDARQGRASIHK</sequence>
<organism evidence="1 2">
    <name type="scientific">Pseudomonas entomophila (strain L48)</name>
    <dbReference type="NCBI Taxonomy" id="384676"/>
    <lineage>
        <taxon>Bacteria</taxon>
        <taxon>Pseudomonadati</taxon>
        <taxon>Pseudomonadota</taxon>
        <taxon>Gammaproteobacteria</taxon>
        <taxon>Pseudomonadales</taxon>
        <taxon>Pseudomonadaceae</taxon>
        <taxon>Pseudomonas</taxon>
    </lineage>
</organism>
<protein>
    <submittedName>
        <fullName evidence="1">Uncharacterized protein</fullName>
    </submittedName>
</protein>
<evidence type="ECO:0000313" key="2">
    <source>
        <dbReference type="Proteomes" id="UP000000658"/>
    </source>
</evidence>